<proteinExistence type="predicted"/>
<dbReference type="PANTHER" id="PTHR34034:SF2">
    <property type="entry name" value="PROTEIN FAM180A"/>
    <property type="match status" value="1"/>
</dbReference>
<dbReference type="STRING" id="1676925.ENSPKIP00000041255"/>
<protein>
    <submittedName>
        <fullName evidence="2">Protein FAM180A-like</fullName>
    </submittedName>
</protein>
<keyword evidence="3" id="KW-1185">Reference proteome</keyword>
<name>A0A3B3TF08_9TELE</name>
<dbReference type="RefSeq" id="XP_023693424.1">
    <property type="nucleotide sequence ID" value="XM_023837656.2"/>
</dbReference>
<dbReference type="GeneID" id="111857124"/>
<dbReference type="PANTHER" id="PTHR34034">
    <property type="entry name" value="PROTEIN FAM180A-RELATED"/>
    <property type="match status" value="1"/>
</dbReference>
<dbReference type="Ensembl" id="ENSPKIT00000022289.1">
    <property type="protein sequence ID" value="ENSPKIP00000041255.1"/>
    <property type="gene ID" value="ENSPKIG00000017880.1"/>
</dbReference>
<reference evidence="2" key="2">
    <citation type="submission" date="2025-09" db="UniProtKB">
        <authorList>
            <consortium name="Ensembl"/>
        </authorList>
    </citation>
    <scope>IDENTIFICATION</scope>
</reference>
<dbReference type="InterPro" id="IPR029170">
    <property type="entry name" value="FAM180"/>
</dbReference>
<feature type="chain" id="PRO_5017210073" evidence="1">
    <location>
        <begin position="19"/>
        <end position="158"/>
    </location>
</feature>
<dbReference type="AlphaFoldDB" id="A0A3B3TF08"/>
<reference evidence="2" key="1">
    <citation type="submission" date="2025-08" db="UniProtKB">
        <authorList>
            <consortium name="Ensembl"/>
        </authorList>
    </citation>
    <scope>IDENTIFICATION</scope>
</reference>
<dbReference type="Pfam" id="PF15173">
    <property type="entry name" value="FAM180"/>
    <property type="match status" value="1"/>
</dbReference>
<dbReference type="KEGG" id="pki:111857124"/>
<accession>A0A3B3TF08</accession>
<dbReference type="GeneTree" id="ENSGT00940000154479"/>
<dbReference type="Proteomes" id="UP000261540">
    <property type="component" value="Unplaced"/>
</dbReference>
<evidence type="ECO:0000313" key="3">
    <source>
        <dbReference type="Proteomes" id="UP000261540"/>
    </source>
</evidence>
<feature type="signal peptide" evidence="1">
    <location>
        <begin position="1"/>
        <end position="18"/>
    </location>
</feature>
<evidence type="ECO:0000256" key="1">
    <source>
        <dbReference type="SAM" id="SignalP"/>
    </source>
</evidence>
<sequence length="158" mass="17712">MMGWRMVIVALLSHNIYASDTQCHNKALFPSTVNSSILNSIADANLFFEILLEGLEVGEECTPFCVQDEELASMRLTRRLEDVSRNVLPTKLADIQRLTSALSQLPGSLCRVDFEHVVLTLVHTAYRMANTAGHQRDAWAESFVNLYKTVKKDLRSAA</sequence>
<keyword evidence="1" id="KW-0732">Signal</keyword>
<dbReference type="OrthoDB" id="8935082at2759"/>
<evidence type="ECO:0000313" key="2">
    <source>
        <dbReference type="Ensembl" id="ENSPKIP00000041255.1"/>
    </source>
</evidence>
<organism evidence="2 3">
    <name type="scientific">Paramormyrops kingsleyae</name>
    <dbReference type="NCBI Taxonomy" id="1676925"/>
    <lineage>
        <taxon>Eukaryota</taxon>
        <taxon>Metazoa</taxon>
        <taxon>Chordata</taxon>
        <taxon>Craniata</taxon>
        <taxon>Vertebrata</taxon>
        <taxon>Euteleostomi</taxon>
        <taxon>Actinopterygii</taxon>
        <taxon>Neopterygii</taxon>
        <taxon>Teleostei</taxon>
        <taxon>Osteoglossocephala</taxon>
        <taxon>Osteoglossomorpha</taxon>
        <taxon>Osteoglossiformes</taxon>
        <taxon>Mormyridae</taxon>
        <taxon>Paramormyrops</taxon>
    </lineage>
</organism>